<protein>
    <submittedName>
        <fullName evidence="10">DNA-binding response regulator</fullName>
    </submittedName>
</protein>
<dbReference type="SUPFAM" id="SSF46894">
    <property type="entry name" value="C-terminal effector domain of the bipartite response regulators"/>
    <property type="match status" value="1"/>
</dbReference>
<evidence type="ECO:0000256" key="5">
    <source>
        <dbReference type="ARBA" id="ARBA00023163"/>
    </source>
</evidence>
<keyword evidence="2" id="KW-0902">Two-component regulatory system</keyword>
<dbReference type="InterPro" id="IPR016032">
    <property type="entry name" value="Sig_transdc_resp-reg_C-effctor"/>
</dbReference>
<dbReference type="GO" id="GO:0003677">
    <property type="term" value="F:DNA binding"/>
    <property type="evidence" value="ECO:0007669"/>
    <property type="project" value="UniProtKB-KW"/>
</dbReference>
<evidence type="ECO:0000256" key="4">
    <source>
        <dbReference type="ARBA" id="ARBA00023125"/>
    </source>
</evidence>
<evidence type="ECO:0000313" key="11">
    <source>
        <dbReference type="Proteomes" id="UP000738517"/>
    </source>
</evidence>
<evidence type="ECO:0000259" key="8">
    <source>
        <dbReference type="PROSITE" id="PS50110"/>
    </source>
</evidence>
<organism evidence="10 11">
    <name type="scientific">Photobacterium alginatilyticum</name>
    <dbReference type="NCBI Taxonomy" id="1775171"/>
    <lineage>
        <taxon>Bacteria</taxon>
        <taxon>Pseudomonadati</taxon>
        <taxon>Pseudomonadota</taxon>
        <taxon>Gammaproteobacteria</taxon>
        <taxon>Vibrionales</taxon>
        <taxon>Vibrionaceae</taxon>
        <taxon>Photobacterium</taxon>
    </lineage>
</organism>
<dbReference type="InterPro" id="IPR039420">
    <property type="entry name" value="WalR-like"/>
</dbReference>
<dbReference type="CDD" id="cd00383">
    <property type="entry name" value="trans_reg_C"/>
    <property type="match status" value="1"/>
</dbReference>
<dbReference type="InterPro" id="IPR001867">
    <property type="entry name" value="OmpR/PhoB-type_DNA-bd"/>
</dbReference>
<keyword evidence="11" id="KW-1185">Reference proteome</keyword>
<dbReference type="SUPFAM" id="SSF52172">
    <property type="entry name" value="CheY-like"/>
    <property type="match status" value="1"/>
</dbReference>
<dbReference type="Gene3D" id="3.40.50.2300">
    <property type="match status" value="1"/>
</dbReference>
<sequence length="253" mass="28518">MVSGLYSRILIVDEDEVNAELISLALNPSQFGTSIVPNVDKIQLNLDSFNPDVIVLNTYWSVDEGISVCQQLRHSFDGDIVITSLVPDDDTQVRAFESGVDEYIVQPYKTSYLAARLRVLTVRKQRTLNKAHSMSTHPKSDSYLEFSKGKFFLNRQSLAMTGAEHRLLTYLIKNEGCVLSRDDMMTYVKGRTYDGASRCIDLLICQLRRKFDSLGADELQIVTIRSKGYMLLTSNPFSINPHNIEDATSSIYA</sequence>
<dbReference type="InterPro" id="IPR001789">
    <property type="entry name" value="Sig_transdc_resp-reg_receiver"/>
</dbReference>
<evidence type="ECO:0000256" key="7">
    <source>
        <dbReference type="PROSITE-ProRule" id="PRU01091"/>
    </source>
</evidence>
<feature type="domain" description="OmpR/PhoB-type" evidence="9">
    <location>
        <begin position="131"/>
        <end position="233"/>
    </location>
</feature>
<evidence type="ECO:0000256" key="6">
    <source>
        <dbReference type="PROSITE-ProRule" id="PRU00169"/>
    </source>
</evidence>
<dbReference type="SMART" id="SM00862">
    <property type="entry name" value="Trans_reg_C"/>
    <property type="match status" value="1"/>
</dbReference>
<accession>A0ABW9YTJ7</accession>
<dbReference type="Proteomes" id="UP000738517">
    <property type="component" value="Unassembled WGS sequence"/>
</dbReference>
<evidence type="ECO:0000313" key="10">
    <source>
        <dbReference type="EMBL" id="NBI56136.1"/>
    </source>
</evidence>
<comment type="caution">
    <text evidence="10">The sequence shown here is derived from an EMBL/GenBank/DDBJ whole genome shotgun (WGS) entry which is preliminary data.</text>
</comment>
<feature type="domain" description="Response regulatory" evidence="8">
    <location>
        <begin position="8"/>
        <end position="121"/>
    </location>
</feature>
<evidence type="ECO:0000256" key="2">
    <source>
        <dbReference type="ARBA" id="ARBA00023012"/>
    </source>
</evidence>
<dbReference type="PROSITE" id="PS50110">
    <property type="entry name" value="RESPONSE_REGULATORY"/>
    <property type="match status" value="1"/>
</dbReference>
<dbReference type="PROSITE" id="PS51755">
    <property type="entry name" value="OMPR_PHOB"/>
    <property type="match status" value="1"/>
</dbReference>
<dbReference type="Pfam" id="PF00072">
    <property type="entry name" value="Response_reg"/>
    <property type="match status" value="1"/>
</dbReference>
<comment type="caution">
    <text evidence="6">Lacks conserved residue(s) required for the propagation of feature annotation.</text>
</comment>
<name>A0ABW9YTJ7_9GAMM</name>
<keyword evidence="5" id="KW-0804">Transcription</keyword>
<evidence type="ECO:0000256" key="1">
    <source>
        <dbReference type="ARBA" id="ARBA00022553"/>
    </source>
</evidence>
<dbReference type="Pfam" id="PF00486">
    <property type="entry name" value="Trans_reg_C"/>
    <property type="match status" value="1"/>
</dbReference>
<gene>
    <name evidence="10" type="ORF">EIZ48_26900</name>
</gene>
<keyword evidence="1" id="KW-0597">Phosphoprotein</keyword>
<feature type="DNA-binding region" description="OmpR/PhoB-type" evidence="7">
    <location>
        <begin position="131"/>
        <end position="233"/>
    </location>
</feature>
<reference evidence="10 11" key="1">
    <citation type="journal article" date="2017" name="Int. J. Syst. Evol. Microbiol.">
        <title>Photobacterium alginatilyticum sp. nov., a marine bacterium isolated from bottom seawater.</title>
        <authorList>
            <person name="Wang X."/>
            <person name="Wang Y."/>
            <person name="Yang X."/>
            <person name="Sun H."/>
            <person name="Li B."/>
            <person name="Zhang X.H."/>
        </authorList>
    </citation>
    <scope>NUCLEOTIDE SEQUENCE [LARGE SCALE GENOMIC DNA]</scope>
    <source>
        <strain evidence="10 11">P03D4</strain>
    </source>
</reference>
<keyword evidence="3" id="KW-0805">Transcription regulation</keyword>
<keyword evidence="4 7" id="KW-0238">DNA-binding</keyword>
<proteinExistence type="predicted"/>
<dbReference type="InterPro" id="IPR011006">
    <property type="entry name" value="CheY-like_superfamily"/>
</dbReference>
<evidence type="ECO:0000256" key="3">
    <source>
        <dbReference type="ARBA" id="ARBA00023015"/>
    </source>
</evidence>
<dbReference type="Gene3D" id="1.10.10.10">
    <property type="entry name" value="Winged helix-like DNA-binding domain superfamily/Winged helix DNA-binding domain"/>
    <property type="match status" value="1"/>
</dbReference>
<dbReference type="PANTHER" id="PTHR48111">
    <property type="entry name" value="REGULATOR OF RPOS"/>
    <property type="match status" value="1"/>
</dbReference>
<evidence type="ECO:0000259" key="9">
    <source>
        <dbReference type="PROSITE" id="PS51755"/>
    </source>
</evidence>
<dbReference type="InterPro" id="IPR036388">
    <property type="entry name" value="WH-like_DNA-bd_sf"/>
</dbReference>
<dbReference type="EMBL" id="RSEJ01000048">
    <property type="protein sequence ID" value="NBI56136.1"/>
    <property type="molecule type" value="Genomic_DNA"/>
</dbReference>
<dbReference type="SMART" id="SM00448">
    <property type="entry name" value="REC"/>
    <property type="match status" value="1"/>
</dbReference>
<dbReference type="PANTHER" id="PTHR48111:SF22">
    <property type="entry name" value="REGULATOR OF RPOS"/>
    <property type="match status" value="1"/>
</dbReference>